<evidence type="ECO:0000313" key="4">
    <source>
        <dbReference type="Proteomes" id="UP000309215"/>
    </source>
</evidence>
<keyword evidence="3" id="KW-0808">Transferase</keyword>
<dbReference type="OrthoDB" id="9763453at2"/>
<dbReference type="RefSeq" id="WP_136933381.1">
    <property type="nucleotide sequence ID" value="NZ_SSMQ01000047.1"/>
</dbReference>
<evidence type="ECO:0000313" key="3">
    <source>
        <dbReference type="EMBL" id="TKD00453.1"/>
    </source>
</evidence>
<feature type="region of interest" description="Disordered" evidence="1">
    <location>
        <begin position="1"/>
        <end position="31"/>
    </location>
</feature>
<dbReference type="GO" id="GO:0008483">
    <property type="term" value="F:transaminase activity"/>
    <property type="evidence" value="ECO:0007669"/>
    <property type="project" value="UniProtKB-KW"/>
</dbReference>
<dbReference type="SUPFAM" id="SSF53383">
    <property type="entry name" value="PLP-dependent transferases"/>
    <property type="match status" value="1"/>
</dbReference>
<dbReference type="InterPro" id="IPR015421">
    <property type="entry name" value="PyrdxlP-dep_Trfase_major"/>
</dbReference>
<dbReference type="PANTHER" id="PTHR45744:SF2">
    <property type="entry name" value="TYROSINE AMINOTRANSFERASE"/>
    <property type="match status" value="1"/>
</dbReference>
<gene>
    <name evidence="3" type="ORF">E8A74_34760</name>
</gene>
<evidence type="ECO:0000259" key="2">
    <source>
        <dbReference type="Pfam" id="PF00155"/>
    </source>
</evidence>
<dbReference type="AlphaFoldDB" id="A0A4U1J1L4"/>
<sequence length="417" mass="45254">MARALFSHSGLRSDEPSCAPNPFTQRTDWDRTENPLTTLLAAAARAGRELTDLTESNPTRAGIVDTEPLVALLGHPRGATYAPISLGHPKARAAVAASFHERGLPAREDRVVLSASTSEAYTWLFKLLCERGDRVLVPAPSYPLFEFLARLEDVELAAYPLVREEGFRIDLGALDRAAEEAQGHARAIVLVHPNNPTGTFVRRDEAAEVGRIAARHGMALIVDEVFAEYPHGALPADRLPSFAGEREALTFVLGGLSKSLLLPQCKLGWTLVYGPDALCDEAIARLELIADTYLSASTPVQLALPELLAARASVQGPVRARTAENLAALDRALVAAGEDAAVRRLPTDGGWYAILEVPRTRDEDAWVETLVREHGIVVHPGYFFDMEREGFLVVSLLPRPEVFARAIEIVVTSVAKG</sequence>
<accession>A0A4U1J1L4</accession>
<dbReference type="InterPro" id="IPR015422">
    <property type="entry name" value="PyrdxlP-dep_Trfase_small"/>
</dbReference>
<keyword evidence="4" id="KW-1185">Reference proteome</keyword>
<dbReference type="Gene3D" id="3.40.640.10">
    <property type="entry name" value="Type I PLP-dependent aspartate aminotransferase-like (Major domain)"/>
    <property type="match status" value="1"/>
</dbReference>
<dbReference type="GO" id="GO:0030170">
    <property type="term" value="F:pyridoxal phosphate binding"/>
    <property type="evidence" value="ECO:0007669"/>
    <property type="project" value="InterPro"/>
</dbReference>
<dbReference type="Gene3D" id="3.90.1150.10">
    <property type="entry name" value="Aspartate Aminotransferase, domain 1"/>
    <property type="match status" value="1"/>
</dbReference>
<dbReference type="InterPro" id="IPR015424">
    <property type="entry name" value="PyrdxlP-dep_Trfase"/>
</dbReference>
<keyword evidence="3" id="KW-0032">Aminotransferase</keyword>
<comment type="caution">
    <text evidence="3">The sequence shown here is derived from an EMBL/GenBank/DDBJ whole genome shotgun (WGS) entry which is preliminary data.</text>
</comment>
<dbReference type="InterPro" id="IPR004839">
    <property type="entry name" value="Aminotransferase_I/II_large"/>
</dbReference>
<dbReference type="Pfam" id="PF00155">
    <property type="entry name" value="Aminotran_1_2"/>
    <property type="match status" value="1"/>
</dbReference>
<reference evidence="3 4" key="1">
    <citation type="submission" date="2019-04" db="EMBL/GenBank/DDBJ databases">
        <authorList>
            <person name="Li Y."/>
            <person name="Wang J."/>
        </authorList>
    </citation>
    <scope>NUCLEOTIDE SEQUENCE [LARGE SCALE GENOMIC DNA]</scope>
    <source>
        <strain evidence="3 4">DSM 14668</strain>
    </source>
</reference>
<proteinExistence type="predicted"/>
<organism evidence="3 4">
    <name type="scientific">Polyangium fumosum</name>
    <dbReference type="NCBI Taxonomy" id="889272"/>
    <lineage>
        <taxon>Bacteria</taxon>
        <taxon>Pseudomonadati</taxon>
        <taxon>Myxococcota</taxon>
        <taxon>Polyangia</taxon>
        <taxon>Polyangiales</taxon>
        <taxon>Polyangiaceae</taxon>
        <taxon>Polyangium</taxon>
    </lineage>
</organism>
<dbReference type="PANTHER" id="PTHR45744">
    <property type="entry name" value="TYROSINE AMINOTRANSFERASE"/>
    <property type="match status" value="1"/>
</dbReference>
<evidence type="ECO:0000256" key="1">
    <source>
        <dbReference type="SAM" id="MobiDB-lite"/>
    </source>
</evidence>
<dbReference type="Proteomes" id="UP000309215">
    <property type="component" value="Unassembled WGS sequence"/>
</dbReference>
<dbReference type="EMBL" id="SSMQ01000047">
    <property type="protein sequence ID" value="TKD00453.1"/>
    <property type="molecule type" value="Genomic_DNA"/>
</dbReference>
<protein>
    <submittedName>
        <fullName evidence="3">Pyridoxal phosphate-dependent aminotransferase</fullName>
    </submittedName>
</protein>
<feature type="domain" description="Aminotransferase class I/classII large" evidence="2">
    <location>
        <begin position="86"/>
        <end position="396"/>
    </location>
</feature>
<dbReference type="CDD" id="cd00609">
    <property type="entry name" value="AAT_like"/>
    <property type="match status" value="1"/>
</dbReference>
<name>A0A4U1J1L4_9BACT</name>